<dbReference type="PATRIC" id="fig|1705409.3.peg.1265"/>
<dbReference type="PANTHER" id="PTHR40705:SF2">
    <property type="entry name" value="DUF1743 DOMAIN-CONTAINING PROTEIN"/>
    <property type="match status" value="1"/>
</dbReference>
<comment type="caution">
    <text evidence="2">The sequence shown here is derived from an EMBL/GenBank/DDBJ whole genome shotgun (WGS) entry which is preliminary data.</text>
</comment>
<evidence type="ECO:0000259" key="1">
    <source>
        <dbReference type="Pfam" id="PF22641"/>
    </source>
</evidence>
<dbReference type="NCBIfam" id="TIGR03280">
    <property type="entry name" value="methan_mark_11"/>
    <property type="match status" value="1"/>
</dbReference>
<dbReference type="AlphaFoldDB" id="A0A150J3A5"/>
<proteinExistence type="predicted"/>
<dbReference type="InterPro" id="IPR017674">
    <property type="entry name" value="Methan_mark_11"/>
</dbReference>
<dbReference type="Gene3D" id="3.30.70.2200">
    <property type="match status" value="1"/>
</dbReference>
<dbReference type="EMBL" id="LNGC01000050">
    <property type="protein sequence ID" value="KYC51691.1"/>
    <property type="molecule type" value="Genomic_DNA"/>
</dbReference>
<dbReference type="Pfam" id="PF22641">
    <property type="entry name" value="TiaS_TCKD"/>
    <property type="match status" value="1"/>
</dbReference>
<dbReference type="PANTHER" id="PTHR40705">
    <property type="entry name" value="TRNA(ILE2) 2-AGMATINYLCYTIDINE SYNTHETASE TIAS"/>
    <property type="match status" value="1"/>
</dbReference>
<accession>A0A150J3A5</accession>
<reference evidence="2 3" key="1">
    <citation type="journal article" date="2016" name="ISME J.">
        <title>Chasing the elusive Euryarchaeota class WSA2: genomes reveal a uniquely fastidious methyl-reducing methanogen.</title>
        <authorList>
            <person name="Nobu M.K."/>
            <person name="Narihiro T."/>
            <person name="Kuroda K."/>
            <person name="Mei R."/>
            <person name="Liu W.T."/>
        </authorList>
    </citation>
    <scope>NUCLEOTIDE SEQUENCE [LARGE SCALE GENOMIC DNA]</scope>
    <source>
        <strain evidence="2">U1lsi0528_Bin055</strain>
    </source>
</reference>
<organism evidence="2 3">
    <name type="scientific">Candidatus Methanofastidiosum methylothiophilum</name>
    <dbReference type="NCBI Taxonomy" id="1705564"/>
    <lineage>
        <taxon>Archaea</taxon>
        <taxon>Methanobacteriati</taxon>
        <taxon>Methanobacteriota</taxon>
        <taxon>Stenosarchaea group</taxon>
        <taxon>Candidatus Methanofastidiosia</taxon>
        <taxon>Candidatus Methanofastidiosales</taxon>
        <taxon>Candidatus Methanofastidiosaceae</taxon>
        <taxon>Candidatus Methanofastidiosum</taxon>
    </lineage>
</organism>
<name>A0A150J3A5_9EURY</name>
<dbReference type="STRING" id="1705564.APG08_00160"/>
<gene>
    <name evidence="2" type="ORF">AMQ22_01221</name>
</gene>
<dbReference type="Proteomes" id="UP000075398">
    <property type="component" value="Unassembled WGS sequence"/>
</dbReference>
<sequence>MKYTREEFFNAYGNKVWVSPFERIVVLADKEKKTIEIYEKHPRGMATASWVTYHYPKASSLIIQAMGEGSQSFFRVKEGKCDLNLKAGISAAGIEEVKIFDDKVNITYAGLGGGGVGAVLNRGLAEGVLSVEILDYGGGGGLSKATLSFDLKQKIVVGVDDTDTKEEGATWSLANEIAYKIENEGLADYLRHTLVQLYPRNPHKTQNCVSTALTFGADPKKVPLFKERIFELFNKYTLSKETGLVMLTGIGIDKELRDYSLKVKNTLMSLEDATVFSNKVKNLEVLMGNWGLIGAIAALGYSEDPNEAVRL</sequence>
<dbReference type="InterPro" id="IPR053870">
    <property type="entry name" value="TiaS-like_TCKD"/>
</dbReference>
<protein>
    <recommendedName>
        <fullName evidence="1">TiaS-like TCKD domain-containing protein</fullName>
    </recommendedName>
</protein>
<feature type="domain" description="TiaS-like TCKD" evidence="1">
    <location>
        <begin position="156"/>
        <end position="216"/>
    </location>
</feature>
<evidence type="ECO:0000313" key="3">
    <source>
        <dbReference type="Proteomes" id="UP000075398"/>
    </source>
</evidence>
<evidence type="ECO:0000313" key="2">
    <source>
        <dbReference type="EMBL" id="KYC51691.1"/>
    </source>
</evidence>